<dbReference type="Gene3D" id="3.60.10.10">
    <property type="entry name" value="Endonuclease/exonuclease/phosphatase"/>
    <property type="match status" value="1"/>
</dbReference>
<dbReference type="SUPFAM" id="SSF56219">
    <property type="entry name" value="DNase I-like"/>
    <property type="match status" value="1"/>
</dbReference>
<dbReference type="InterPro" id="IPR036691">
    <property type="entry name" value="Endo/exonu/phosph_ase_sf"/>
</dbReference>
<dbReference type="Proteomes" id="UP000266723">
    <property type="component" value="Unassembled WGS sequence"/>
</dbReference>
<reference evidence="1 2" key="1">
    <citation type="journal article" date="2020" name="BMC Genomics">
        <title>Intraspecific diversification of the crop wild relative Brassica cretica Lam. using demographic model selection.</title>
        <authorList>
            <person name="Kioukis A."/>
            <person name="Michalopoulou V.A."/>
            <person name="Briers L."/>
            <person name="Pirintsos S."/>
            <person name="Studholme D.J."/>
            <person name="Pavlidis P."/>
            <person name="Sarris P.F."/>
        </authorList>
    </citation>
    <scope>NUCLEOTIDE SEQUENCE [LARGE SCALE GENOMIC DNA]</scope>
    <source>
        <strain evidence="2">cv. PFS-1207/04</strain>
    </source>
</reference>
<accession>A0ABQ7C811</accession>
<dbReference type="PANTHER" id="PTHR33710:SF77">
    <property type="entry name" value="DNASE I-LIKE SUPERFAMILY PROTEIN"/>
    <property type="match status" value="1"/>
</dbReference>
<organism evidence="1 2">
    <name type="scientific">Brassica cretica</name>
    <name type="common">Mustard</name>
    <dbReference type="NCBI Taxonomy" id="69181"/>
    <lineage>
        <taxon>Eukaryota</taxon>
        <taxon>Viridiplantae</taxon>
        <taxon>Streptophyta</taxon>
        <taxon>Embryophyta</taxon>
        <taxon>Tracheophyta</taxon>
        <taxon>Spermatophyta</taxon>
        <taxon>Magnoliopsida</taxon>
        <taxon>eudicotyledons</taxon>
        <taxon>Gunneridae</taxon>
        <taxon>Pentapetalae</taxon>
        <taxon>rosids</taxon>
        <taxon>malvids</taxon>
        <taxon>Brassicales</taxon>
        <taxon>Brassicaceae</taxon>
        <taxon>Brassiceae</taxon>
        <taxon>Brassica</taxon>
    </lineage>
</organism>
<evidence type="ECO:0008006" key="3">
    <source>
        <dbReference type="Google" id="ProtNLM"/>
    </source>
</evidence>
<dbReference type="EMBL" id="QGKV02000832">
    <property type="protein sequence ID" value="KAF3547398.1"/>
    <property type="molecule type" value="Genomic_DNA"/>
</dbReference>
<sequence>MKVCIISQSSQAITFTLLTEPGCNSLDNWWDCLHQIEVYDLQYYGPHLTWTNKQSDSQVAKKLDHQLINSHITSAFPHTTTFLPPLFSDHCPCLVDLDFQLPKVGTYPFRFLNYLTKHPNFTEAVADAWFQAGNLATTLTDLCWNALRAL</sequence>
<evidence type="ECO:0000313" key="2">
    <source>
        <dbReference type="Proteomes" id="UP000266723"/>
    </source>
</evidence>
<proteinExistence type="predicted"/>
<keyword evidence="2" id="KW-1185">Reference proteome</keyword>
<evidence type="ECO:0000313" key="1">
    <source>
        <dbReference type="EMBL" id="KAF3547398.1"/>
    </source>
</evidence>
<comment type="caution">
    <text evidence="1">The sequence shown here is derived from an EMBL/GenBank/DDBJ whole genome shotgun (WGS) entry which is preliminary data.</text>
</comment>
<gene>
    <name evidence="1" type="ORF">DY000_02003176</name>
</gene>
<dbReference type="PANTHER" id="PTHR33710">
    <property type="entry name" value="BNAC02G09200D PROTEIN"/>
    <property type="match status" value="1"/>
</dbReference>
<name>A0ABQ7C811_BRACR</name>
<protein>
    <recommendedName>
        <fullName evidence="3">Endonuclease/exonuclease/phosphatase domain-containing protein</fullName>
    </recommendedName>
</protein>